<dbReference type="EMBL" id="JAOPKD010000035">
    <property type="protein sequence ID" value="MCU4728599.1"/>
    <property type="molecule type" value="Genomic_DNA"/>
</dbReference>
<accession>A0AAE3IH56</accession>
<evidence type="ECO:0000256" key="1">
    <source>
        <dbReference type="SAM" id="MobiDB-lite"/>
    </source>
</evidence>
<evidence type="ECO:0000313" key="4">
    <source>
        <dbReference type="Proteomes" id="UP001208186"/>
    </source>
</evidence>
<name>A0AAE3IH56_9EURY</name>
<protein>
    <submittedName>
        <fullName evidence="3">DUF3006 domain-containing protein</fullName>
    </submittedName>
</protein>
<evidence type="ECO:0000313" key="2">
    <source>
        <dbReference type="EMBL" id="MCU4719678.1"/>
    </source>
</evidence>
<feature type="region of interest" description="Disordered" evidence="1">
    <location>
        <begin position="70"/>
        <end position="97"/>
    </location>
</feature>
<proteinExistence type="predicted"/>
<reference evidence="3" key="1">
    <citation type="submission" date="2023-02" db="EMBL/GenBank/DDBJ databases">
        <title>Enrichment on poylsaccharides allowed isolation of novel metabolic and taxonomic groups of Haloarchaea.</title>
        <authorList>
            <person name="Sorokin D.Y."/>
            <person name="Elcheninov A.G."/>
            <person name="Khizhniak T.V."/>
            <person name="Kolganova T.V."/>
            <person name="Kublanov I.V."/>
        </authorList>
    </citation>
    <scope>NUCLEOTIDE SEQUENCE</scope>
    <source>
        <strain evidence="2 4">HArc-curdl5-1</strain>
        <strain evidence="3">HArc-curdl7</strain>
    </source>
</reference>
<organism evidence="3 5">
    <name type="scientific">Halapricum hydrolyticum</name>
    <dbReference type="NCBI Taxonomy" id="2979991"/>
    <lineage>
        <taxon>Archaea</taxon>
        <taxon>Methanobacteriati</taxon>
        <taxon>Methanobacteriota</taxon>
        <taxon>Stenosarchaea group</taxon>
        <taxon>Halobacteria</taxon>
        <taxon>Halobacteriales</taxon>
        <taxon>Haloarculaceae</taxon>
        <taxon>Halapricum</taxon>
    </lineage>
</organism>
<dbReference type="AlphaFoldDB" id="A0AAE3IH56"/>
<gene>
    <name evidence="3" type="ORF">OB914_16755</name>
    <name evidence="2" type="ORF">OB916_16690</name>
</gene>
<keyword evidence="4" id="KW-1185">Reference proteome</keyword>
<dbReference type="EMBL" id="JAOPKC010000039">
    <property type="protein sequence ID" value="MCU4719678.1"/>
    <property type="molecule type" value="Genomic_DNA"/>
</dbReference>
<evidence type="ECO:0000313" key="3">
    <source>
        <dbReference type="EMBL" id="MCU4728599.1"/>
    </source>
</evidence>
<dbReference type="InterPro" id="IPR021377">
    <property type="entry name" value="DUF3006"/>
</dbReference>
<feature type="compositionally biased region" description="Basic and acidic residues" evidence="1">
    <location>
        <begin position="72"/>
        <end position="97"/>
    </location>
</feature>
<dbReference type="Proteomes" id="UP001208186">
    <property type="component" value="Unassembled WGS sequence"/>
</dbReference>
<sequence>MTNEPLSGTYTAVLDRFEDELAVLLIEDDGDVVSDVTIERSDLPQPGRHQDAIFDVEFEDGEVVSVVYDSETTEKRSRAAQSRFDRLSRRLPDDEDE</sequence>
<dbReference type="Proteomes" id="UP001209746">
    <property type="component" value="Unassembled WGS sequence"/>
</dbReference>
<dbReference type="RefSeq" id="WP_315910425.1">
    <property type="nucleotide sequence ID" value="NZ_JAOPKC010000039.1"/>
</dbReference>
<comment type="caution">
    <text evidence="3">The sequence shown here is derived from an EMBL/GenBank/DDBJ whole genome shotgun (WGS) entry which is preliminary data.</text>
</comment>
<dbReference type="Pfam" id="PF11213">
    <property type="entry name" value="DUF3006"/>
    <property type="match status" value="1"/>
</dbReference>
<evidence type="ECO:0000313" key="5">
    <source>
        <dbReference type="Proteomes" id="UP001209746"/>
    </source>
</evidence>